<sequence length="144" mass="15747">MSIWFMNSETAPGRVHSWIPASGHGLRHAGIHFDAVRIMGVLAEQVAYELMQFTDFQAGPIIREATGCQYMYFLVPPQSATGFRWPAGVRALGRGARGWAYVGVPALGGLTWPLAWQSEPTAEVPFVDAGLLHEVVSRLIGVVR</sequence>
<dbReference type="KEGG" id="sgm:GCM10017557_37110"/>
<accession>A0A7G1P1G8</accession>
<proteinExistence type="predicted"/>
<gene>
    <name evidence="1" type="ORF">GCM10017557_37110</name>
</gene>
<dbReference type="EMBL" id="AP023440">
    <property type="protein sequence ID" value="BCL28852.1"/>
    <property type="molecule type" value="Genomic_DNA"/>
</dbReference>
<reference evidence="1 2" key="1">
    <citation type="journal article" date="2014" name="Int. J. Syst. Evol. Microbiol.">
        <title>Complete genome sequence of Corynebacterium casei LMG S-19264T (=DSM 44701T), isolated from a smear-ripened cheese.</title>
        <authorList>
            <consortium name="US DOE Joint Genome Institute (JGI-PGF)"/>
            <person name="Walter F."/>
            <person name="Albersmeier A."/>
            <person name="Kalinowski J."/>
            <person name="Ruckert C."/>
        </authorList>
    </citation>
    <scope>NUCLEOTIDE SEQUENCE [LARGE SCALE GENOMIC DNA]</scope>
    <source>
        <strain evidence="1 2">JCM 4677</strain>
    </source>
</reference>
<dbReference type="Proteomes" id="UP000516444">
    <property type="component" value="Chromosome"/>
</dbReference>
<name>A0A7G1P1G8_9ACTN</name>
<keyword evidence="2" id="KW-1185">Reference proteome</keyword>
<evidence type="ECO:0000313" key="2">
    <source>
        <dbReference type="Proteomes" id="UP000516444"/>
    </source>
</evidence>
<organism evidence="1 2">
    <name type="scientific">Streptomyces aurantiacus</name>
    <dbReference type="NCBI Taxonomy" id="47760"/>
    <lineage>
        <taxon>Bacteria</taxon>
        <taxon>Bacillati</taxon>
        <taxon>Actinomycetota</taxon>
        <taxon>Actinomycetes</taxon>
        <taxon>Kitasatosporales</taxon>
        <taxon>Streptomycetaceae</taxon>
        <taxon>Streptomyces</taxon>
        <taxon>Streptomyces aurantiacus group</taxon>
    </lineage>
</organism>
<dbReference type="AlphaFoldDB" id="A0A7G1P1G8"/>
<evidence type="ECO:0000313" key="1">
    <source>
        <dbReference type="EMBL" id="BCL28852.1"/>
    </source>
</evidence>
<protein>
    <submittedName>
        <fullName evidence="1">Uncharacterized protein</fullName>
    </submittedName>
</protein>